<feature type="chain" id="PRO_5043764228" description="Pectinesterase inhibitor domain-containing protein" evidence="1">
    <location>
        <begin position="26"/>
        <end position="176"/>
    </location>
</feature>
<evidence type="ECO:0000313" key="3">
    <source>
        <dbReference type="EMBL" id="GKV08864.1"/>
    </source>
</evidence>
<dbReference type="EMBL" id="BPVZ01000029">
    <property type="protein sequence ID" value="GKV08864.1"/>
    <property type="molecule type" value="Genomic_DNA"/>
</dbReference>
<accession>A0AAV5JBR1</accession>
<sequence length="176" mass="18502">MNTPNFLILAIFSCLFLLFSSQINAESDLIKQVCSQTTNPNFCTTTLVSNPKAASATDFVNLCKAALEIAIASATDALSYVKTALANNPKPELKDALGTCVEGYDNAQKSFVSSHAGIEEDPLTANYDAKVAGDGYVSCAEALAKAKVPDEQISAKNKVGMDIVSIADSATSKLPN</sequence>
<feature type="domain" description="Pectinesterase inhibitor" evidence="2">
    <location>
        <begin position="25"/>
        <end position="170"/>
    </location>
</feature>
<dbReference type="PANTHER" id="PTHR31890:SF9">
    <property type="entry name" value="PLANT INVERTASE_PECTIN METHYLESTERASE INHIBITOR SUPERFAMILY PROTEIN"/>
    <property type="match status" value="1"/>
</dbReference>
<dbReference type="SMART" id="SM00856">
    <property type="entry name" value="PMEI"/>
    <property type="match status" value="1"/>
</dbReference>
<dbReference type="NCBIfam" id="TIGR01614">
    <property type="entry name" value="PME_inhib"/>
    <property type="match status" value="1"/>
</dbReference>
<dbReference type="Gene3D" id="1.20.140.40">
    <property type="entry name" value="Invertase/pectin methylesterase inhibitor family protein"/>
    <property type="match status" value="1"/>
</dbReference>
<name>A0AAV5JBR1_9ROSI</name>
<dbReference type="InterPro" id="IPR006501">
    <property type="entry name" value="Pectinesterase_inhib_dom"/>
</dbReference>
<proteinExistence type="predicted"/>
<dbReference type="CDD" id="cd15795">
    <property type="entry name" value="PMEI-Pla_a_1_like"/>
    <property type="match status" value="1"/>
</dbReference>
<keyword evidence="4" id="KW-1185">Reference proteome</keyword>
<dbReference type="InterPro" id="IPR035513">
    <property type="entry name" value="Invertase/methylesterase_inhib"/>
</dbReference>
<keyword evidence="1" id="KW-0732">Signal</keyword>
<feature type="signal peptide" evidence="1">
    <location>
        <begin position="1"/>
        <end position="25"/>
    </location>
</feature>
<protein>
    <recommendedName>
        <fullName evidence="2">Pectinesterase inhibitor domain-containing protein</fullName>
    </recommendedName>
</protein>
<evidence type="ECO:0000313" key="4">
    <source>
        <dbReference type="Proteomes" id="UP001054252"/>
    </source>
</evidence>
<dbReference type="Proteomes" id="UP001054252">
    <property type="component" value="Unassembled WGS sequence"/>
</dbReference>
<dbReference type="GO" id="GO:0004857">
    <property type="term" value="F:enzyme inhibitor activity"/>
    <property type="evidence" value="ECO:0007669"/>
    <property type="project" value="InterPro"/>
</dbReference>
<organism evidence="3 4">
    <name type="scientific">Rubroshorea leprosula</name>
    <dbReference type="NCBI Taxonomy" id="152421"/>
    <lineage>
        <taxon>Eukaryota</taxon>
        <taxon>Viridiplantae</taxon>
        <taxon>Streptophyta</taxon>
        <taxon>Embryophyta</taxon>
        <taxon>Tracheophyta</taxon>
        <taxon>Spermatophyta</taxon>
        <taxon>Magnoliopsida</taxon>
        <taxon>eudicotyledons</taxon>
        <taxon>Gunneridae</taxon>
        <taxon>Pentapetalae</taxon>
        <taxon>rosids</taxon>
        <taxon>malvids</taxon>
        <taxon>Malvales</taxon>
        <taxon>Dipterocarpaceae</taxon>
        <taxon>Rubroshorea</taxon>
    </lineage>
</organism>
<dbReference type="SUPFAM" id="SSF101148">
    <property type="entry name" value="Plant invertase/pectin methylesterase inhibitor"/>
    <property type="match status" value="1"/>
</dbReference>
<evidence type="ECO:0000259" key="2">
    <source>
        <dbReference type="SMART" id="SM00856"/>
    </source>
</evidence>
<dbReference type="PANTHER" id="PTHR31890">
    <property type="entry name" value="PLANT INVERTASE/PECTIN METHYLESTERASE INHIBITOR SUPERFAMILY PROTEIN"/>
    <property type="match status" value="1"/>
</dbReference>
<dbReference type="InterPro" id="IPR034088">
    <property type="entry name" value="Pla_a_1-like"/>
</dbReference>
<dbReference type="AlphaFoldDB" id="A0AAV5JBR1"/>
<reference evidence="3 4" key="1">
    <citation type="journal article" date="2021" name="Commun. Biol.">
        <title>The genome of Shorea leprosula (Dipterocarpaceae) highlights the ecological relevance of drought in aseasonal tropical rainforests.</title>
        <authorList>
            <person name="Ng K.K.S."/>
            <person name="Kobayashi M.J."/>
            <person name="Fawcett J.A."/>
            <person name="Hatakeyama M."/>
            <person name="Paape T."/>
            <person name="Ng C.H."/>
            <person name="Ang C.C."/>
            <person name="Tnah L.H."/>
            <person name="Lee C.T."/>
            <person name="Nishiyama T."/>
            <person name="Sese J."/>
            <person name="O'Brien M.J."/>
            <person name="Copetti D."/>
            <person name="Mohd Noor M.I."/>
            <person name="Ong R.C."/>
            <person name="Putra M."/>
            <person name="Sireger I.Z."/>
            <person name="Indrioko S."/>
            <person name="Kosugi Y."/>
            <person name="Izuno A."/>
            <person name="Isagi Y."/>
            <person name="Lee S.L."/>
            <person name="Shimizu K.K."/>
        </authorList>
    </citation>
    <scope>NUCLEOTIDE SEQUENCE [LARGE SCALE GENOMIC DNA]</scope>
    <source>
        <strain evidence="3">214</strain>
    </source>
</reference>
<gene>
    <name evidence="3" type="ORF">SLEP1_g20436</name>
</gene>
<comment type="caution">
    <text evidence="3">The sequence shown here is derived from an EMBL/GenBank/DDBJ whole genome shotgun (WGS) entry which is preliminary data.</text>
</comment>
<evidence type="ECO:0000256" key="1">
    <source>
        <dbReference type="SAM" id="SignalP"/>
    </source>
</evidence>
<dbReference type="Pfam" id="PF04043">
    <property type="entry name" value="PMEI"/>
    <property type="match status" value="1"/>
</dbReference>